<name>A0A4Q7Y230_9BACT</name>
<gene>
    <name evidence="3" type="ORF">BDD14_6327</name>
</gene>
<dbReference type="EMBL" id="SHKW01000007">
    <property type="protein sequence ID" value="RZU29719.1"/>
    <property type="molecule type" value="Genomic_DNA"/>
</dbReference>
<evidence type="ECO:0000256" key="1">
    <source>
        <dbReference type="ARBA" id="ARBA00006484"/>
    </source>
</evidence>
<dbReference type="RefSeq" id="WP_165420413.1">
    <property type="nucleotide sequence ID" value="NZ_SHKW01000007.1"/>
</dbReference>
<organism evidence="3 4">
    <name type="scientific">Edaphobacter modestus</name>
    <dbReference type="NCBI Taxonomy" id="388466"/>
    <lineage>
        <taxon>Bacteria</taxon>
        <taxon>Pseudomonadati</taxon>
        <taxon>Acidobacteriota</taxon>
        <taxon>Terriglobia</taxon>
        <taxon>Terriglobales</taxon>
        <taxon>Acidobacteriaceae</taxon>
        <taxon>Edaphobacter</taxon>
    </lineage>
</organism>
<dbReference type="FunFam" id="3.40.50.720:FF:000084">
    <property type="entry name" value="Short-chain dehydrogenase reductase"/>
    <property type="match status" value="1"/>
</dbReference>
<keyword evidence="2" id="KW-0560">Oxidoreductase</keyword>
<dbReference type="InterPro" id="IPR002347">
    <property type="entry name" value="SDR_fam"/>
</dbReference>
<reference evidence="3 4" key="1">
    <citation type="submission" date="2019-02" db="EMBL/GenBank/DDBJ databases">
        <title>Genomic Encyclopedia of Archaeal and Bacterial Type Strains, Phase II (KMG-II): from individual species to whole genera.</title>
        <authorList>
            <person name="Goeker M."/>
        </authorList>
    </citation>
    <scope>NUCLEOTIDE SEQUENCE [LARGE SCALE GENOMIC DNA]</scope>
    <source>
        <strain evidence="3 4">DSM 18101</strain>
    </source>
</reference>
<dbReference type="AlphaFoldDB" id="A0A4Q7Y230"/>
<keyword evidence="4" id="KW-1185">Reference proteome</keyword>
<accession>A0A4Q7Y230</accession>
<dbReference type="Proteomes" id="UP000292958">
    <property type="component" value="Unassembled WGS sequence"/>
</dbReference>
<comment type="caution">
    <text evidence="3">The sequence shown here is derived from an EMBL/GenBank/DDBJ whole genome shotgun (WGS) entry which is preliminary data.</text>
</comment>
<dbReference type="PRINTS" id="PR00081">
    <property type="entry name" value="GDHRDH"/>
</dbReference>
<dbReference type="Pfam" id="PF13561">
    <property type="entry name" value="adh_short_C2"/>
    <property type="match status" value="1"/>
</dbReference>
<dbReference type="NCBIfam" id="NF005559">
    <property type="entry name" value="PRK07231.1"/>
    <property type="match status" value="1"/>
</dbReference>
<comment type="similarity">
    <text evidence="1">Belongs to the short-chain dehydrogenases/reductases (SDR) family.</text>
</comment>
<sequence length="252" mass="27447">MKLSGKVALITGGGQGIGRGIAEVFAEEGADVALNDIDITTTAVNDVVEWIRSRGRRSKPFQADVANRLEVEVMFEQAWREFGHIDILVNNAGIETIVPFLDLTDEQWTRVTDVDLRGPWLCSQVFCKRAVAENRKGNIVNIGSIQAAKVLPGRTHYAPAKLGIEAMTRNISAEMTPLGIRVNCVHPGFIATNMTAWILNNPQILPDILKQISSARPGQPREIGTAAAFFASEEASYITGQSIHVDGGWALK</sequence>
<dbReference type="GO" id="GO:0048038">
    <property type="term" value="F:quinone binding"/>
    <property type="evidence" value="ECO:0007669"/>
    <property type="project" value="TreeGrafter"/>
</dbReference>
<dbReference type="PANTHER" id="PTHR42760:SF133">
    <property type="entry name" value="3-OXOACYL-[ACYL-CARRIER-PROTEIN] REDUCTASE"/>
    <property type="match status" value="1"/>
</dbReference>
<dbReference type="PRINTS" id="PR00080">
    <property type="entry name" value="SDRFAMILY"/>
</dbReference>
<evidence type="ECO:0000313" key="4">
    <source>
        <dbReference type="Proteomes" id="UP000292958"/>
    </source>
</evidence>
<proteinExistence type="inferred from homology"/>
<dbReference type="Gene3D" id="3.40.50.720">
    <property type="entry name" value="NAD(P)-binding Rossmann-like Domain"/>
    <property type="match status" value="1"/>
</dbReference>
<dbReference type="PANTHER" id="PTHR42760">
    <property type="entry name" value="SHORT-CHAIN DEHYDROGENASES/REDUCTASES FAMILY MEMBER"/>
    <property type="match status" value="1"/>
</dbReference>
<evidence type="ECO:0000313" key="3">
    <source>
        <dbReference type="EMBL" id="RZU29719.1"/>
    </source>
</evidence>
<evidence type="ECO:0000256" key="2">
    <source>
        <dbReference type="ARBA" id="ARBA00023002"/>
    </source>
</evidence>
<dbReference type="GO" id="GO:0016616">
    <property type="term" value="F:oxidoreductase activity, acting on the CH-OH group of donors, NAD or NADP as acceptor"/>
    <property type="evidence" value="ECO:0007669"/>
    <property type="project" value="TreeGrafter"/>
</dbReference>
<dbReference type="SUPFAM" id="SSF51735">
    <property type="entry name" value="NAD(P)-binding Rossmann-fold domains"/>
    <property type="match status" value="1"/>
</dbReference>
<dbReference type="InterPro" id="IPR036291">
    <property type="entry name" value="NAD(P)-bd_dom_sf"/>
</dbReference>
<dbReference type="GO" id="GO:0006633">
    <property type="term" value="P:fatty acid biosynthetic process"/>
    <property type="evidence" value="ECO:0007669"/>
    <property type="project" value="TreeGrafter"/>
</dbReference>
<protein>
    <submittedName>
        <fullName evidence="3">Glucose 1-dehydrogenase/3-oxoacyl-[acyl-carrier protein] reductase</fullName>
    </submittedName>
</protein>